<keyword evidence="6" id="KW-1185">Reference proteome</keyword>
<protein>
    <submittedName>
        <fullName evidence="5">Transcriptional regulatory protein UhpA</fullName>
    </submittedName>
</protein>
<evidence type="ECO:0000256" key="3">
    <source>
        <dbReference type="ARBA" id="ARBA00023163"/>
    </source>
</evidence>
<dbReference type="Proteomes" id="UP000022141">
    <property type="component" value="Unassembled WGS sequence"/>
</dbReference>
<dbReference type="PRINTS" id="PR00038">
    <property type="entry name" value="HTHLUXR"/>
</dbReference>
<dbReference type="PATRIC" id="fig|1454004.3.peg.3982"/>
<evidence type="ECO:0000313" key="5">
    <source>
        <dbReference type="EMBL" id="EXI84404.1"/>
    </source>
</evidence>
<dbReference type="PANTHER" id="PTHR43214">
    <property type="entry name" value="TWO-COMPONENT RESPONSE REGULATOR"/>
    <property type="match status" value="1"/>
</dbReference>
<keyword evidence="3" id="KW-0804">Transcription</keyword>
<dbReference type="InterPro" id="IPR039420">
    <property type="entry name" value="WalR-like"/>
</dbReference>
<dbReference type="Pfam" id="PF00196">
    <property type="entry name" value="GerE"/>
    <property type="match status" value="1"/>
</dbReference>
<dbReference type="SUPFAM" id="SSF46894">
    <property type="entry name" value="C-terminal effector domain of the bipartite response regulators"/>
    <property type="match status" value="1"/>
</dbReference>
<accession>A0A011QZW5</accession>
<comment type="caution">
    <text evidence="5">The sequence shown here is derived from an EMBL/GenBank/DDBJ whole genome shotgun (WGS) entry which is preliminary data.</text>
</comment>
<keyword evidence="1" id="KW-0805">Transcription regulation</keyword>
<dbReference type="PROSITE" id="PS50043">
    <property type="entry name" value="HTH_LUXR_2"/>
    <property type="match status" value="1"/>
</dbReference>
<proteinExistence type="predicted"/>
<dbReference type="InterPro" id="IPR036388">
    <property type="entry name" value="WH-like_DNA-bd_sf"/>
</dbReference>
<dbReference type="CDD" id="cd06170">
    <property type="entry name" value="LuxR_C_like"/>
    <property type="match status" value="1"/>
</dbReference>
<name>A0A011QZW5_ACCRE</name>
<dbReference type="PANTHER" id="PTHR43214:SF41">
    <property type="entry name" value="NITRATE_NITRITE RESPONSE REGULATOR PROTEIN NARP"/>
    <property type="match status" value="1"/>
</dbReference>
<evidence type="ECO:0000313" key="6">
    <source>
        <dbReference type="Proteomes" id="UP000022141"/>
    </source>
</evidence>
<dbReference type="SMART" id="SM00421">
    <property type="entry name" value="HTH_LUXR"/>
    <property type="match status" value="1"/>
</dbReference>
<dbReference type="STRING" id="1454004.AW11_03880"/>
<dbReference type="InterPro" id="IPR016032">
    <property type="entry name" value="Sig_transdc_resp-reg_C-effctor"/>
</dbReference>
<dbReference type="GO" id="GO:0006355">
    <property type="term" value="P:regulation of DNA-templated transcription"/>
    <property type="evidence" value="ECO:0007669"/>
    <property type="project" value="InterPro"/>
</dbReference>
<evidence type="ECO:0000259" key="4">
    <source>
        <dbReference type="PROSITE" id="PS50043"/>
    </source>
</evidence>
<dbReference type="Gene3D" id="1.10.10.10">
    <property type="entry name" value="Winged helix-like DNA-binding domain superfamily/Winged helix DNA-binding domain"/>
    <property type="match status" value="1"/>
</dbReference>
<organism evidence="5 6">
    <name type="scientific">Accumulibacter regalis</name>
    <dbReference type="NCBI Taxonomy" id="522306"/>
    <lineage>
        <taxon>Bacteria</taxon>
        <taxon>Pseudomonadati</taxon>
        <taxon>Pseudomonadota</taxon>
        <taxon>Betaproteobacteria</taxon>
        <taxon>Candidatus Accumulibacter</taxon>
    </lineage>
</organism>
<evidence type="ECO:0000256" key="1">
    <source>
        <dbReference type="ARBA" id="ARBA00023015"/>
    </source>
</evidence>
<dbReference type="AlphaFoldDB" id="A0A011QZW5"/>
<dbReference type="eggNOG" id="COG2197">
    <property type="taxonomic scope" value="Bacteria"/>
</dbReference>
<reference evidence="5" key="1">
    <citation type="submission" date="2014-02" db="EMBL/GenBank/DDBJ databases">
        <title>Expanding our view of genomic diversity in Candidatus Accumulibacter clades.</title>
        <authorList>
            <person name="Skennerton C.T."/>
            <person name="Barr J.J."/>
            <person name="Slater F.R."/>
            <person name="Bond P.L."/>
            <person name="Tyson G.W."/>
        </authorList>
    </citation>
    <scope>NUCLEOTIDE SEQUENCE [LARGE SCALE GENOMIC DNA]</scope>
</reference>
<gene>
    <name evidence="5" type="primary">uhpA</name>
    <name evidence="5" type="ORF">AW11_03880</name>
</gene>
<dbReference type="EMBL" id="JEMY01000070">
    <property type="protein sequence ID" value="EXI84404.1"/>
    <property type="molecule type" value="Genomic_DNA"/>
</dbReference>
<sequence length="326" mass="36604">MHNARMPNVDAGPLNALILHLYRDGREVPLGSFQAWAVEQLRSLVDFDSAWWGNATAHPPALHEVFLHNCDESIVDAYPPFVDGDFFRAALVASPGISVNMSDLTTRARYVRTALYRQLGRRFRIEWSLGTLVIEPTSSLYEFLTLWRHDRKRPFSETERQTKELLMPHLVEIHRAVRLRHFLRVPGVFNREWAVADARGFLREASPAFISRVSALWPGWRGSALPEPLLASLRTGRAYVSPELALDVASCGHLRYLSARSDGALAQLSAREGEVATRYAQGETYSAIAASLSLSPATVRNHIAHCFRKLGVNNKAELVRRLADKA</sequence>
<evidence type="ECO:0000256" key="2">
    <source>
        <dbReference type="ARBA" id="ARBA00023125"/>
    </source>
</evidence>
<dbReference type="InterPro" id="IPR000792">
    <property type="entry name" value="Tscrpt_reg_LuxR_C"/>
</dbReference>
<dbReference type="GO" id="GO:0003677">
    <property type="term" value="F:DNA binding"/>
    <property type="evidence" value="ECO:0007669"/>
    <property type="project" value="UniProtKB-KW"/>
</dbReference>
<keyword evidence="2" id="KW-0238">DNA-binding</keyword>
<feature type="domain" description="HTH luxR-type" evidence="4">
    <location>
        <begin position="261"/>
        <end position="326"/>
    </location>
</feature>